<reference evidence="3 4" key="1">
    <citation type="submission" date="2017-02" db="EMBL/GenBank/DDBJ databases">
        <authorList>
            <person name="Peterson S.W."/>
        </authorList>
    </citation>
    <scope>NUCLEOTIDE SEQUENCE [LARGE SCALE GENOMIC DNA]</scope>
    <source>
        <strain evidence="3 4">ATCC BAA-1030</strain>
    </source>
</reference>
<dbReference type="Pfam" id="PF01408">
    <property type="entry name" value="GFO_IDH_MocA"/>
    <property type="match status" value="1"/>
</dbReference>
<dbReference type="PANTHER" id="PTHR43054:SF1">
    <property type="entry name" value="SCYLLO-INOSITOL 2-DEHYDROGENASE (NADP(+)) IOLU"/>
    <property type="match status" value="1"/>
</dbReference>
<dbReference type="InterPro" id="IPR000683">
    <property type="entry name" value="Gfo/Idh/MocA-like_OxRdtase_N"/>
</dbReference>
<dbReference type="Gene3D" id="3.30.360.10">
    <property type="entry name" value="Dihydrodipicolinate Reductase, domain 2"/>
    <property type="match status" value="1"/>
</dbReference>
<dbReference type="PANTHER" id="PTHR43054">
    <property type="match status" value="1"/>
</dbReference>
<gene>
    <name evidence="3" type="ORF">SAMN02745116_01593</name>
</gene>
<evidence type="ECO:0000259" key="1">
    <source>
        <dbReference type="Pfam" id="PF01408"/>
    </source>
</evidence>
<feature type="domain" description="GFO/IDH/MocA-like oxidoreductase" evidence="2">
    <location>
        <begin position="162"/>
        <end position="221"/>
    </location>
</feature>
<dbReference type="GO" id="GO:0000166">
    <property type="term" value="F:nucleotide binding"/>
    <property type="evidence" value="ECO:0007669"/>
    <property type="project" value="InterPro"/>
</dbReference>
<name>A0A1T4NZ11_9ENTE</name>
<dbReference type="Pfam" id="PF22725">
    <property type="entry name" value="GFO_IDH_MocA_C3"/>
    <property type="match status" value="1"/>
</dbReference>
<dbReference type="RefSeq" id="WP_078807522.1">
    <property type="nucleotide sequence ID" value="NZ_FUXI01000017.1"/>
</dbReference>
<dbReference type="EMBL" id="FUXI01000017">
    <property type="protein sequence ID" value="SJZ84503.1"/>
    <property type="molecule type" value="Genomic_DNA"/>
</dbReference>
<proteinExistence type="predicted"/>
<dbReference type="SUPFAM" id="SSF55347">
    <property type="entry name" value="Glyceraldehyde-3-phosphate dehydrogenase-like, C-terminal domain"/>
    <property type="match status" value="1"/>
</dbReference>
<dbReference type="InterPro" id="IPR055170">
    <property type="entry name" value="GFO_IDH_MocA-like_dom"/>
</dbReference>
<dbReference type="SUPFAM" id="SSF51735">
    <property type="entry name" value="NAD(P)-binding Rossmann-fold domains"/>
    <property type="match status" value="1"/>
</dbReference>
<protein>
    <submittedName>
        <fullName evidence="3">Predicted dehydrogenase</fullName>
    </submittedName>
</protein>
<dbReference type="OrthoDB" id="9815825at2"/>
<dbReference type="InterPro" id="IPR036291">
    <property type="entry name" value="NAD(P)-bd_dom_sf"/>
</dbReference>
<sequence>MLNLGIIGTNWITGAFVDAALLTKEYKLHSVYSRTLESAGRFAGKYGESIELFDSLDAFLSDETLDIVYIASPNGLHFTQARETLLHEKHVIVEKPAFSTPKEMEEILKIAAEKNCFYFEAIRSLHEKSFTIVKEIVEKEEVWGAEFCYAKYSSRMEALLRGEEPNIFSPKFSGGALMDLGVYLVYPAIALFGLPQSVRYTARLLPSGVDGYGVGVLRYENFDVQISPGKNIDNYAPSQIYFSNGTLILGEVSTIDTLVYKKRNEIEETIETHPHEHGMFDEANAFAKIIATNDIKKYEELADLSQKVNQVLYDMRMDAGIEFAADKE</sequence>
<dbReference type="STRING" id="263852.SAMN02745116_01593"/>
<evidence type="ECO:0000313" key="4">
    <source>
        <dbReference type="Proteomes" id="UP000190328"/>
    </source>
</evidence>
<keyword evidence="4" id="KW-1185">Reference proteome</keyword>
<dbReference type="AlphaFoldDB" id="A0A1T4NZ11"/>
<dbReference type="Gene3D" id="3.40.50.720">
    <property type="entry name" value="NAD(P)-binding Rossmann-like Domain"/>
    <property type="match status" value="1"/>
</dbReference>
<evidence type="ECO:0000259" key="2">
    <source>
        <dbReference type="Pfam" id="PF22725"/>
    </source>
</evidence>
<evidence type="ECO:0000313" key="3">
    <source>
        <dbReference type="EMBL" id="SJZ84503.1"/>
    </source>
</evidence>
<feature type="domain" description="Gfo/Idh/MocA-like oxidoreductase N-terminal" evidence="1">
    <location>
        <begin position="3"/>
        <end position="119"/>
    </location>
</feature>
<accession>A0A1T4NZ11</accession>
<organism evidence="3 4">
    <name type="scientific">Pilibacter termitis</name>
    <dbReference type="NCBI Taxonomy" id="263852"/>
    <lineage>
        <taxon>Bacteria</taxon>
        <taxon>Bacillati</taxon>
        <taxon>Bacillota</taxon>
        <taxon>Bacilli</taxon>
        <taxon>Lactobacillales</taxon>
        <taxon>Enterococcaceae</taxon>
        <taxon>Pilibacter</taxon>
    </lineage>
</organism>
<dbReference type="Proteomes" id="UP000190328">
    <property type="component" value="Unassembled WGS sequence"/>
</dbReference>